<proteinExistence type="predicted"/>
<gene>
    <name evidence="1" type="ordered locus">AM1_1897</name>
</gene>
<dbReference type="SUPFAM" id="SSF53756">
    <property type="entry name" value="UDP-Glycosyltransferase/glycogen phosphorylase"/>
    <property type="match status" value="1"/>
</dbReference>
<keyword evidence="2" id="KW-1185">Reference proteome</keyword>
<evidence type="ECO:0000313" key="1">
    <source>
        <dbReference type="EMBL" id="ABW26917.1"/>
    </source>
</evidence>
<organism evidence="1 2">
    <name type="scientific">Acaryochloris marina (strain MBIC 11017)</name>
    <dbReference type="NCBI Taxonomy" id="329726"/>
    <lineage>
        <taxon>Bacteria</taxon>
        <taxon>Bacillati</taxon>
        <taxon>Cyanobacteriota</taxon>
        <taxon>Cyanophyceae</taxon>
        <taxon>Acaryochloridales</taxon>
        <taxon>Acaryochloridaceae</taxon>
        <taxon>Acaryochloris</taxon>
    </lineage>
</organism>
<dbReference type="RefSeq" id="WP_012162419.1">
    <property type="nucleotide sequence ID" value="NC_009925.1"/>
</dbReference>
<dbReference type="HOGENOM" id="CLU_3003384_0_0_3"/>
<dbReference type="STRING" id="329726.AM1_1897"/>
<dbReference type="Proteomes" id="UP000000268">
    <property type="component" value="Chromosome"/>
</dbReference>
<accession>B0CEF1</accession>
<dbReference type="AlphaFoldDB" id="B0CEF1"/>
<reference evidence="1 2" key="1">
    <citation type="journal article" date="2008" name="Proc. Natl. Acad. Sci. U.S.A.">
        <title>Niche adaptation and genome expansion in the chlorophyll d-producing cyanobacterium Acaryochloris marina.</title>
        <authorList>
            <person name="Swingley W.D."/>
            <person name="Chen M."/>
            <person name="Cheung P.C."/>
            <person name="Conrad A.L."/>
            <person name="Dejesa L.C."/>
            <person name="Hao J."/>
            <person name="Honchak B.M."/>
            <person name="Karbach L.E."/>
            <person name="Kurdoglu A."/>
            <person name="Lahiri S."/>
            <person name="Mastrian S.D."/>
            <person name="Miyashita H."/>
            <person name="Page L."/>
            <person name="Ramakrishna P."/>
            <person name="Satoh S."/>
            <person name="Sattley W.M."/>
            <person name="Shimada Y."/>
            <person name="Taylor H.L."/>
            <person name="Tomo T."/>
            <person name="Tsuchiya T."/>
            <person name="Wang Z.T."/>
            <person name="Raymond J."/>
            <person name="Mimuro M."/>
            <person name="Blankenship R.E."/>
            <person name="Touchman J.W."/>
        </authorList>
    </citation>
    <scope>NUCLEOTIDE SEQUENCE [LARGE SCALE GENOMIC DNA]</scope>
    <source>
        <strain evidence="2">MBIC 11017</strain>
    </source>
</reference>
<name>B0CEF1_ACAM1</name>
<protein>
    <submittedName>
        <fullName evidence="1">Uncharacterized protein</fullName>
    </submittedName>
</protein>
<dbReference type="EMBL" id="CP000828">
    <property type="protein sequence ID" value="ABW26917.1"/>
    <property type="molecule type" value="Genomic_DNA"/>
</dbReference>
<evidence type="ECO:0000313" key="2">
    <source>
        <dbReference type="Proteomes" id="UP000000268"/>
    </source>
</evidence>
<sequence>MNYLQISALERLIQNRAELARLQQNAYQTAQSYSWSTIAQQRLAAYEAAINKRDSQ</sequence>
<dbReference type="KEGG" id="amr:AM1_1897"/>